<feature type="chain" id="PRO_5015106553" evidence="1">
    <location>
        <begin position="29"/>
        <end position="470"/>
    </location>
</feature>
<dbReference type="PANTHER" id="PTHR12147:SF26">
    <property type="entry name" value="PEPTIDASE M28 DOMAIN-CONTAINING PROTEIN"/>
    <property type="match status" value="1"/>
</dbReference>
<dbReference type="GO" id="GO:0008235">
    <property type="term" value="F:metalloexopeptidase activity"/>
    <property type="evidence" value="ECO:0007669"/>
    <property type="project" value="InterPro"/>
</dbReference>
<dbReference type="InterPro" id="IPR007484">
    <property type="entry name" value="Peptidase_M28"/>
</dbReference>
<dbReference type="Proteomes" id="UP000242367">
    <property type="component" value="Unassembled WGS sequence"/>
</dbReference>
<dbReference type="SUPFAM" id="SSF52025">
    <property type="entry name" value="PA domain"/>
    <property type="match status" value="1"/>
</dbReference>
<organism evidence="4 5">
    <name type="scientific">Actinomadura rubteroloni</name>
    <dbReference type="NCBI Taxonomy" id="1926885"/>
    <lineage>
        <taxon>Bacteria</taxon>
        <taxon>Bacillati</taxon>
        <taxon>Actinomycetota</taxon>
        <taxon>Actinomycetes</taxon>
        <taxon>Streptosporangiales</taxon>
        <taxon>Thermomonosporaceae</taxon>
        <taxon>Actinomadura</taxon>
    </lineage>
</organism>
<dbReference type="PANTHER" id="PTHR12147">
    <property type="entry name" value="METALLOPEPTIDASE M28 FAMILY MEMBER"/>
    <property type="match status" value="1"/>
</dbReference>
<evidence type="ECO:0000259" key="3">
    <source>
        <dbReference type="Pfam" id="PF04389"/>
    </source>
</evidence>
<dbReference type="InterPro" id="IPR046450">
    <property type="entry name" value="PA_dom_sf"/>
</dbReference>
<dbReference type="Pfam" id="PF04389">
    <property type="entry name" value="Peptidase_M28"/>
    <property type="match status" value="1"/>
</dbReference>
<dbReference type="Gene3D" id="3.50.30.30">
    <property type="match status" value="1"/>
</dbReference>
<dbReference type="Pfam" id="PF02225">
    <property type="entry name" value="PA"/>
    <property type="match status" value="1"/>
</dbReference>
<accession>A0A2P4UJL0</accession>
<dbReference type="EC" id="3.4.24.-" evidence="4"/>
<evidence type="ECO:0000256" key="1">
    <source>
        <dbReference type="SAM" id="SignalP"/>
    </source>
</evidence>
<gene>
    <name evidence="4" type="primary">lieA</name>
    <name evidence="4" type="ORF">BTM25_38490</name>
</gene>
<evidence type="ECO:0000259" key="2">
    <source>
        <dbReference type="Pfam" id="PF02225"/>
    </source>
</evidence>
<keyword evidence="5" id="KW-1185">Reference proteome</keyword>
<reference evidence="4 5" key="1">
    <citation type="journal article" date="2017" name="Chemistry">
        <title>Isolation, Biosynthesis and Chemical Modifications of Rubterolones A-F: Rare Tropolone Alkaloids from Actinomadura sp. 5-2.</title>
        <authorList>
            <person name="Guo H."/>
            <person name="Benndorf R."/>
            <person name="Leichnitz D."/>
            <person name="Klassen J.L."/>
            <person name="Vollmers J."/>
            <person name="Gorls H."/>
            <person name="Steinacker M."/>
            <person name="Weigel C."/>
            <person name="Dahse H.M."/>
            <person name="Kaster A.K."/>
            <person name="de Beer Z.W."/>
            <person name="Poulsen M."/>
            <person name="Beemelmanns C."/>
        </authorList>
    </citation>
    <scope>NUCLEOTIDE SEQUENCE [LARGE SCALE GENOMIC DNA]</scope>
    <source>
        <strain evidence="4 5">5-2</strain>
    </source>
</reference>
<feature type="domain" description="Peptidase M28" evidence="3">
    <location>
        <begin position="246"/>
        <end position="461"/>
    </location>
</feature>
<keyword evidence="1" id="KW-0732">Signal</keyword>
<dbReference type="AlphaFoldDB" id="A0A2P4UJL0"/>
<keyword evidence="4" id="KW-0378">Hydrolase</keyword>
<evidence type="ECO:0000313" key="5">
    <source>
        <dbReference type="Proteomes" id="UP000242367"/>
    </source>
</evidence>
<protein>
    <submittedName>
        <fullName evidence="4">Leupeptin-inactivating enzyme 1</fullName>
        <ecNumber evidence="4">3.4.24.-</ecNumber>
    </submittedName>
</protein>
<name>A0A2P4UJL0_9ACTN</name>
<dbReference type="Gene3D" id="3.40.630.10">
    <property type="entry name" value="Zn peptidases"/>
    <property type="match status" value="1"/>
</dbReference>
<sequence length="470" mass="49303" precursor="true">MIVKLTVLCAALLVPVAAVPLASLPASAAHPSRGLMEDVRRDLDAFARIAREHGGNRAAGTRGFDGSVSYVVAELRRAGYAPAVQPFTYPDWAERDTPEFARTAPRARPYVHGTDFVTMEYSGSGDVTARAVPVDVPAAGQAGTAACEAADFARFPRGAIALVQRGACEFSVKVTRARAAGASAVVVYNRSDARSVAGGTLQRQRKLPVVSTSYSIGSALVRAARKGTLRLHVRTKAGTVRKHGANVLADTSGGASGRVVVVGAHLDSIPEGPGINDNATGVAAVLAAARRMSRTPLRNRVRFAFWGAEEDGLRGSEHYVTALPKAERAKIALALNFDMLGSVNGVRGVYDGDASLGAEKDPPAGSGAIEAVFRDYYASRDLPVTDSPYTGRSDYGPFVKAGIPAGGMESGADGNKTTAEARTYGGKAGDPYDPCYHTMCDTVKNVDFALLETMADGVLHAVRHFSAELP</sequence>
<dbReference type="InterPro" id="IPR003137">
    <property type="entry name" value="PA_domain"/>
</dbReference>
<proteinExistence type="predicted"/>
<dbReference type="GO" id="GO:0006508">
    <property type="term" value="P:proteolysis"/>
    <property type="evidence" value="ECO:0007669"/>
    <property type="project" value="InterPro"/>
</dbReference>
<dbReference type="InterPro" id="IPR045175">
    <property type="entry name" value="M28_fam"/>
</dbReference>
<dbReference type="SUPFAM" id="SSF53187">
    <property type="entry name" value="Zn-dependent exopeptidases"/>
    <property type="match status" value="1"/>
</dbReference>
<dbReference type="EMBL" id="MTBP01000002">
    <property type="protein sequence ID" value="POM25206.1"/>
    <property type="molecule type" value="Genomic_DNA"/>
</dbReference>
<comment type="caution">
    <text evidence="4">The sequence shown here is derived from an EMBL/GenBank/DDBJ whole genome shotgun (WGS) entry which is preliminary data.</text>
</comment>
<feature type="domain" description="PA" evidence="2">
    <location>
        <begin position="136"/>
        <end position="220"/>
    </location>
</feature>
<feature type="signal peptide" evidence="1">
    <location>
        <begin position="1"/>
        <end position="28"/>
    </location>
</feature>
<evidence type="ECO:0000313" key="4">
    <source>
        <dbReference type="EMBL" id="POM25206.1"/>
    </source>
</evidence>